<dbReference type="GO" id="GO:0005737">
    <property type="term" value="C:cytoplasm"/>
    <property type="evidence" value="ECO:0007669"/>
    <property type="project" value="UniProtKB-SubCell"/>
</dbReference>
<dbReference type="Pfam" id="PF00076">
    <property type="entry name" value="RRM_1"/>
    <property type="match status" value="1"/>
</dbReference>
<keyword evidence="5 7" id="KW-0539">Nucleus</keyword>
<dbReference type="InterPro" id="IPR008111">
    <property type="entry name" value="RNA-bd_8"/>
</dbReference>
<dbReference type="PRINTS" id="PR01738">
    <property type="entry name" value="RNABINDINGM8"/>
</dbReference>
<dbReference type="GO" id="GO:0051028">
    <property type="term" value="P:mRNA transport"/>
    <property type="evidence" value="ECO:0007669"/>
    <property type="project" value="UniProtKB-KW"/>
</dbReference>
<dbReference type="PANTHER" id="PTHR13384:SF19">
    <property type="entry name" value="G PATCH DOMAIN-CONTAINING PROTEIN 1"/>
    <property type="match status" value="1"/>
</dbReference>
<keyword evidence="7" id="KW-0509">mRNA transport</keyword>
<dbReference type="SMART" id="SM00360">
    <property type="entry name" value="RRM"/>
    <property type="match status" value="1"/>
</dbReference>
<comment type="subcellular location">
    <subcellularLocation>
        <location evidence="7">Nucleus</location>
    </subcellularLocation>
    <subcellularLocation>
        <location evidence="7">Nucleus speckle</location>
    </subcellularLocation>
    <subcellularLocation>
        <location evidence="7">Cytoplasm</location>
    </subcellularLocation>
</comment>
<reference evidence="12" key="1">
    <citation type="submission" date="2017-02" db="UniProtKB">
        <authorList>
            <consortium name="WormBaseParasite"/>
        </authorList>
    </citation>
    <scope>IDENTIFICATION</scope>
</reference>
<dbReference type="STRING" id="131310.A0A0N4ZG95"/>
<dbReference type="PROSITE" id="PS50174">
    <property type="entry name" value="G_PATCH"/>
    <property type="match status" value="1"/>
</dbReference>
<keyword evidence="4 6" id="KW-0694">RNA-binding</keyword>
<evidence type="ECO:0000256" key="7">
    <source>
        <dbReference type="RuleBase" id="RU361239"/>
    </source>
</evidence>
<dbReference type="SUPFAM" id="SSF54928">
    <property type="entry name" value="RNA-binding domain, RBD"/>
    <property type="match status" value="1"/>
</dbReference>
<comment type="subunit">
    <text evidence="7">Heterodimer with MAGOH. Part of the mRNA splicing-dependent exon junction complex (EJC) complex; the core complex contains CASC3, EIF4A3, MAGOH and RBM8A.</text>
</comment>
<comment type="similarity">
    <text evidence="1 7">Belongs to the RBM8A family.</text>
</comment>
<protein>
    <recommendedName>
        <fullName evidence="7">RNA-binding protein 8A</fullName>
    </recommendedName>
</protein>
<keyword evidence="7" id="KW-0813">Transport</keyword>
<dbReference type="GO" id="GO:0008380">
    <property type="term" value="P:RNA splicing"/>
    <property type="evidence" value="ECO:0007669"/>
    <property type="project" value="UniProtKB-KW"/>
</dbReference>
<dbReference type="InterPro" id="IPR011666">
    <property type="entry name" value="DUF1604"/>
</dbReference>
<feature type="domain" description="G-patch" evidence="10">
    <location>
        <begin position="262"/>
        <end position="284"/>
    </location>
</feature>
<dbReference type="Proteomes" id="UP000038045">
    <property type="component" value="Unplaced"/>
</dbReference>
<dbReference type="GO" id="GO:0006397">
    <property type="term" value="P:mRNA processing"/>
    <property type="evidence" value="ECO:0007669"/>
    <property type="project" value="UniProtKB-KW"/>
</dbReference>
<feature type="compositionally biased region" description="Basic and acidic residues" evidence="8">
    <location>
        <begin position="717"/>
        <end position="759"/>
    </location>
</feature>
<dbReference type="Pfam" id="PF01585">
    <property type="entry name" value="G-patch"/>
    <property type="match status" value="1"/>
</dbReference>
<evidence type="ECO:0000259" key="9">
    <source>
        <dbReference type="PROSITE" id="PS50102"/>
    </source>
</evidence>
<evidence type="ECO:0000313" key="11">
    <source>
        <dbReference type="Proteomes" id="UP000038045"/>
    </source>
</evidence>
<feature type="region of interest" description="Disordered" evidence="8">
    <location>
        <begin position="712"/>
        <end position="764"/>
    </location>
</feature>
<accession>A0A0N4ZG95</accession>
<dbReference type="Pfam" id="PF07713">
    <property type="entry name" value="DUF1604"/>
    <property type="match status" value="1"/>
</dbReference>
<evidence type="ECO:0000256" key="3">
    <source>
        <dbReference type="ARBA" id="ARBA00022490"/>
    </source>
</evidence>
<dbReference type="GO" id="GO:0016607">
    <property type="term" value="C:nuclear speck"/>
    <property type="evidence" value="ECO:0007669"/>
    <property type="project" value="UniProtKB-SubCell"/>
</dbReference>
<dbReference type="InterPro" id="IPR000504">
    <property type="entry name" value="RRM_dom"/>
</dbReference>
<dbReference type="Gene3D" id="3.30.70.330">
    <property type="match status" value="1"/>
</dbReference>
<feature type="compositionally biased region" description="Basic residues" evidence="8">
    <location>
        <begin position="818"/>
        <end position="853"/>
    </location>
</feature>
<evidence type="ECO:0000256" key="5">
    <source>
        <dbReference type="ARBA" id="ARBA00023242"/>
    </source>
</evidence>
<dbReference type="CDD" id="cd12324">
    <property type="entry name" value="RRM_RBM8"/>
    <property type="match status" value="1"/>
</dbReference>
<evidence type="ECO:0000256" key="4">
    <source>
        <dbReference type="ARBA" id="ARBA00022884"/>
    </source>
</evidence>
<keyword evidence="3 7" id="KW-0963">Cytoplasm</keyword>
<organism evidence="11 12">
    <name type="scientific">Parastrongyloides trichosuri</name>
    <name type="common">Possum-specific nematode worm</name>
    <dbReference type="NCBI Taxonomy" id="131310"/>
    <lineage>
        <taxon>Eukaryota</taxon>
        <taxon>Metazoa</taxon>
        <taxon>Ecdysozoa</taxon>
        <taxon>Nematoda</taxon>
        <taxon>Chromadorea</taxon>
        <taxon>Rhabditida</taxon>
        <taxon>Tylenchina</taxon>
        <taxon>Panagrolaimomorpha</taxon>
        <taxon>Strongyloidoidea</taxon>
        <taxon>Strongyloididae</taxon>
        <taxon>Parastrongyloides</taxon>
    </lineage>
</organism>
<evidence type="ECO:0000256" key="8">
    <source>
        <dbReference type="SAM" id="MobiDB-lite"/>
    </source>
</evidence>
<keyword evidence="7" id="KW-0508">mRNA splicing</keyword>
<comment type="similarity">
    <text evidence="2">Belongs to the GPATCH1 family.</text>
</comment>
<sequence length="877" mass="102246">MSDIMDLEDSANITLAPKIAKTETGYDVVENDGKIGEPQRSVEGWIIFITNVNEEAQNEEVLEGFEQFGTVKNIHLNLDRRTGFLKGYCLLEYETQAEAEQAIAEMNGKEFLGQIINVDWAMMSKKDFVIYGHAFEVNNEEESSGLNRKGKRPYEEIVTDEKGRQRFHGAFTGGFSAGYFNTVGSKHGWVSSSFISSKEKRKNFETQRKEDFMDSEDLGEYGITNHKLKLKSSYDPMCHSKNTGVLDSFELHLERIISVKKDTNIGINILKLMGWKEGQGVGEKMTRKALEKMRAIERNKKGFNLEKVKEFEKFAPNFKFAPSDIVLPTFNIKKNRHGIGYTGLVSNSIKSNPKPSSLIISNKMSFHGHAFGVGAFENEDDDIYDTNDMSQYDFELTTNKEKHQKFSSNDVEFIKIDDSKMFRKTYHSDSVPKNFDCKHKIVKFSITSLPESIVKLKDTMSSDERKLFFAEGKYDKINVENKKDRSNIWDNNTNSNEIFYFGDDLKNYRYKQFVEYIKRGLILPMPVGMTKLEWQNEIDEHKKLLSKELLKKYESIEKDIKPLAQFDYMEKMKEMISNKFVKSEECEDTKSLFQVKKPEKIVKIRPEIIRTIQEWHPAPFLCKLFNVKNPYPTSDVIGLLYNPNNYRYSSKDEWNKIKDNVSTVKSNILLKSNEDDNDYMLNTKYQKDETIIKAKTELLFAIFDNIKNDEPEEDFESNYRKGDIKVDKNNDRKKDKKEKKQRDRKSSETLEHKSSKINDEVPTTSLIKTDKNNINEILKGLDELKKKEDKKHESSHKRKKKHSDKDRKRNHSESSSKDKKRHRKKKHRSSRSPDNKKKRKKEKSLKKKRRHHSSSSSSSDNELINRVVDQYLDKLIK</sequence>
<proteinExistence type="inferred from homology"/>
<dbReference type="InterPro" id="IPR035979">
    <property type="entry name" value="RBD_domain_sf"/>
</dbReference>
<dbReference type="PROSITE" id="PS50102">
    <property type="entry name" value="RRM"/>
    <property type="match status" value="1"/>
</dbReference>
<evidence type="ECO:0000256" key="1">
    <source>
        <dbReference type="ARBA" id="ARBA00007987"/>
    </source>
</evidence>
<dbReference type="InterPro" id="IPR033744">
    <property type="entry name" value="RRM_RBM8"/>
</dbReference>
<evidence type="ECO:0000259" key="10">
    <source>
        <dbReference type="PROSITE" id="PS50174"/>
    </source>
</evidence>
<keyword evidence="11" id="KW-1185">Reference proteome</keyword>
<evidence type="ECO:0000313" key="12">
    <source>
        <dbReference type="WBParaSite" id="PTRK_0000677200.3"/>
    </source>
</evidence>
<dbReference type="InterPro" id="IPR000467">
    <property type="entry name" value="G_patch_dom"/>
</dbReference>
<feature type="compositionally biased region" description="Basic and acidic residues" evidence="8">
    <location>
        <begin position="803"/>
        <end position="817"/>
    </location>
</feature>
<dbReference type="GO" id="GO:0003729">
    <property type="term" value="F:mRNA binding"/>
    <property type="evidence" value="ECO:0007669"/>
    <property type="project" value="InterPro"/>
</dbReference>
<feature type="region of interest" description="Disordered" evidence="8">
    <location>
        <begin position="785"/>
        <end position="877"/>
    </location>
</feature>
<evidence type="ECO:0000256" key="2">
    <source>
        <dbReference type="ARBA" id="ARBA00008600"/>
    </source>
</evidence>
<dbReference type="WBParaSite" id="PTRK_0000677200.3">
    <property type="protein sequence ID" value="PTRK_0000677200.3"/>
    <property type="gene ID" value="PTRK_0000677200"/>
</dbReference>
<evidence type="ECO:0000256" key="6">
    <source>
        <dbReference type="PROSITE-ProRule" id="PRU00176"/>
    </source>
</evidence>
<feature type="compositionally biased region" description="Basic residues" evidence="8">
    <location>
        <begin position="793"/>
        <end position="802"/>
    </location>
</feature>
<dbReference type="AlphaFoldDB" id="A0A0N4ZG95"/>
<dbReference type="PANTHER" id="PTHR13384">
    <property type="entry name" value="G PATCH DOMAIN-CONTAINING PROTEIN 1"/>
    <property type="match status" value="1"/>
</dbReference>
<dbReference type="InterPro" id="IPR012677">
    <property type="entry name" value="Nucleotide-bd_a/b_plait_sf"/>
</dbReference>
<keyword evidence="7" id="KW-0507">mRNA processing</keyword>
<feature type="domain" description="RRM" evidence="9">
    <location>
        <begin position="45"/>
        <end position="123"/>
    </location>
</feature>
<comment type="function">
    <text evidence="7">Core component of the splicing-dependent multiprotein exon junction complex (EJC) deposited at splice junctions on mRNAs.</text>
</comment>
<name>A0A0N4ZG95_PARTI</name>